<evidence type="ECO:0000256" key="3">
    <source>
        <dbReference type="ARBA" id="ARBA00022691"/>
    </source>
</evidence>
<dbReference type="OrthoDB" id="9800643at2"/>
<comment type="similarity">
    <text evidence="5">Belongs to the protein N5-glutamine methyltransferase family. PrmC subfamily.</text>
</comment>
<dbReference type="KEGG" id="hhs:HHS_05890"/>
<dbReference type="HAMAP" id="MF_02126">
    <property type="entry name" value="RF_methyltr_PrmC"/>
    <property type="match status" value="1"/>
</dbReference>
<dbReference type="CDD" id="cd02440">
    <property type="entry name" value="AdoMet_MTases"/>
    <property type="match status" value="1"/>
</dbReference>
<dbReference type="FunFam" id="1.10.8.10:FF:000032">
    <property type="entry name" value="Release factor glutamine methyltransferase"/>
    <property type="match status" value="1"/>
</dbReference>
<feature type="binding site" evidence="5">
    <location>
        <begin position="117"/>
        <end position="121"/>
    </location>
    <ligand>
        <name>S-adenosyl-L-methionine</name>
        <dbReference type="ChEBI" id="CHEBI:59789"/>
    </ligand>
</feature>
<dbReference type="Pfam" id="PF17827">
    <property type="entry name" value="PrmC_N"/>
    <property type="match status" value="1"/>
</dbReference>
<gene>
    <name evidence="8" type="primary">hemK</name>
    <name evidence="5" type="synonym">prmC</name>
    <name evidence="8" type="ORF">HHS_05890</name>
</gene>
<evidence type="ECO:0000256" key="5">
    <source>
        <dbReference type="HAMAP-Rule" id="MF_02126"/>
    </source>
</evidence>
<keyword evidence="3 5" id="KW-0949">S-adenosyl-L-methionine</keyword>
<name>U3U890_9GAMM</name>
<dbReference type="InterPro" id="IPR004556">
    <property type="entry name" value="HemK-like"/>
</dbReference>
<accession>U3U890</accession>
<evidence type="ECO:0000259" key="6">
    <source>
        <dbReference type="Pfam" id="PF13847"/>
    </source>
</evidence>
<dbReference type="NCBIfam" id="TIGR03534">
    <property type="entry name" value="RF_mod_PrmC"/>
    <property type="match status" value="1"/>
</dbReference>
<evidence type="ECO:0000256" key="2">
    <source>
        <dbReference type="ARBA" id="ARBA00022679"/>
    </source>
</evidence>
<feature type="binding site" evidence="5">
    <location>
        <position position="168"/>
    </location>
    <ligand>
        <name>S-adenosyl-L-methionine</name>
        <dbReference type="ChEBI" id="CHEBI:59789"/>
    </ligand>
</feature>
<keyword evidence="2 5" id="KW-0808">Transferase</keyword>
<evidence type="ECO:0000256" key="4">
    <source>
        <dbReference type="ARBA" id="ARBA00048391"/>
    </source>
</evidence>
<dbReference type="PROSITE" id="PS00092">
    <property type="entry name" value="N6_MTASE"/>
    <property type="match status" value="1"/>
</dbReference>
<reference evidence="8 9" key="1">
    <citation type="submission" date="2012-10" db="EMBL/GenBank/DDBJ databases">
        <title>Genome sequence of the symbiont of the pentatomidae stink bug Halyomorpha halys.</title>
        <authorList>
            <person name="Kobayashi H."/>
            <person name="Fujii-Muramatsu R."/>
            <person name="Takeishi K."/>
            <person name="Noda H."/>
        </authorList>
    </citation>
    <scope>NUCLEOTIDE SEQUENCE [LARGE SCALE GENOMIC DNA]</scope>
</reference>
<evidence type="ECO:0000313" key="8">
    <source>
        <dbReference type="EMBL" id="BAO00559.1"/>
    </source>
</evidence>
<dbReference type="FunFam" id="3.40.50.150:FF:000053">
    <property type="entry name" value="Release factor glutamine methyltransferase"/>
    <property type="match status" value="1"/>
</dbReference>
<dbReference type="Proteomes" id="UP000016900">
    <property type="component" value="Chromosome"/>
</dbReference>
<dbReference type="InterPro" id="IPR050320">
    <property type="entry name" value="N5-glutamine_MTase"/>
</dbReference>
<comment type="function">
    <text evidence="5">Methylates the class 1 translation termination release factors RF1/PrfA and RF2/PrfB on the glutamine residue of the universally conserved GGQ motif.</text>
</comment>
<dbReference type="eggNOG" id="COG2890">
    <property type="taxonomic scope" value="Bacteria"/>
</dbReference>
<feature type="binding site" evidence="5">
    <location>
        <position position="183"/>
    </location>
    <ligand>
        <name>S-adenosyl-L-methionine</name>
        <dbReference type="ChEBI" id="CHEBI:59789"/>
    </ligand>
</feature>
<evidence type="ECO:0000259" key="7">
    <source>
        <dbReference type="Pfam" id="PF17827"/>
    </source>
</evidence>
<dbReference type="PATRIC" id="fig|1235990.3.peg.584"/>
<feature type="binding site" evidence="5">
    <location>
        <begin position="183"/>
        <end position="186"/>
    </location>
    <ligand>
        <name>substrate</name>
    </ligand>
</feature>
<keyword evidence="1 5" id="KW-0489">Methyltransferase</keyword>
<feature type="domain" description="Release factor glutamine methyltransferase N-terminal" evidence="7">
    <location>
        <begin position="8"/>
        <end position="73"/>
    </location>
</feature>
<comment type="catalytic activity">
    <reaction evidence="4 5">
        <text>L-glutaminyl-[peptide chain release factor] + S-adenosyl-L-methionine = N(5)-methyl-L-glutaminyl-[peptide chain release factor] + S-adenosyl-L-homocysteine + H(+)</text>
        <dbReference type="Rhea" id="RHEA:42896"/>
        <dbReference type="Rhea" id="RHEA-COMP:10271"/>
        <dbReference type="Rhea" id="RHEA-COMP:10272"/>
        <dbReference type="ChEBI" id="CHEBI:15378"/>
        <dbReference type="ChEBI" id="CHEBI:30011"/>
        <dbReference type="ChEBI" id="CHEBI:57856"/>
        <dbReference type="ChEBI" id="CHEBI:59789"/>
        <dbReference type="ChEBI" id="CHEBI:61891"/>
        <dbReference type="EC" id="2.1.1.297"/>
    </reaction>
</comment>
<dbReference type="InterPro" id="IPR040758">
    <property type="entry name" value="PrmC_N"/>
</dbReference>
<protein>
    <recommendedName>
        <fullName evidence="5">Release factor glutamine methyltransferase</fullName>
        <shortName evidence="5">RF MTase</shortName>
        <ecNumber evidence="5">2.1.1.297</ecNumber>
    </recommendedName>
    <alternativeName>
        <fullName evidence="5">N5-glutamine methyltransferase PrmC</fullName>
    </alternativeName>
    <alternativeName>
        <fullName evidence="5">Protein-(glutamine-N5) MTase PrmC</fullName>
    </alternativeName>
    <alternativeName>
        <fullName evidence="5">Protein-glutamine N-methyltransferase PrmC</fullName>
    </alternativeName>
</protein>
<dbReference type="KEGG" id="pck:BMSBPS_0218"/>
<dbReference type="STRING" id="1235990.BMSBPS_0218"/>
<dbReference type="GO" id="GO:0032259">
    <property type="term" value="P:methylation"/>
    <property type="evidence" value="ECO:0007669"/>
    <property type="project" value="UniProtKB-KW"/>
</dbReference>
<dbReference type="InterPro" id="IPR002052">
    <property type="entry name" value="DNA_methylase_N6_adenine_CS"/>
</dbReference>
<dbReference type="SUPFAM" id="SSF53335">
    <property type="entry name" value="S-adenosyl-L-methionine-dependent methyltransferases"/>
    <property type="match status" value="1"/>
</dbReference>
<dbReference type="InterPro" id="IPR025714">
    <property type="entry name" value="Methyltranfer_dom"/>
</dbReference>
<proteinExistence type="inferred from homology"/>
<dbReference type="AlphaFoldDB" id="U3U890"/>
<dbReference type="InterPro" id="IPR029063">
    <property type="entry name" value="SAM-dependent_MTases_sf"/>
</dbReference>
<dbReference type="GO" id="GO:0003676">
    <property type="term" value="F:nucleic acid binding"/>
    <property type="evidence" value="ECO:0007669"/>
    <property type="project" value="InterPro"/>
</dbReference>
<dbReference type="Pfam" id="PF13847">
    <property type="entry name" value="Methyltransf_31"/>
    <property type="match status" value="1"/>
</dbReference>
<keyword evidence="9" id="KW-1185">Reference proteome</keyword>
<organism evidence="8 9">
    <name type="scientific">Candidatus Pantoea carbekii</name>
    <dbReference type="NCBI Taxonomy" id="1235990"/>
    <lineage>
        <taxon>Bacteria</taxon>
        <taxon>Pseudomonadati</taxon>
        <taxon>Pseudomonadota</taxon>
        <taxon>Gammaproteobacteria</taxon>
        <taxon>Enterobacterales</taxon>
        <taxon>Erwiniaceae</taxon>
        <taxon>Pantoea</taxon>
    </lineage>
</organism>
<dbReference type="EC" id="2.1.1.297" evidence="5"/>
<evidence type="ECO:0000256" key="1">
    <source>
        <dbReference type="ARBA" id="ARBA00022603"/>
    </source>
</evidence>
<dbReference type="Gene3D" id="3.40.50.150">
    <property type="entry name" value="Vaccinia Virus protein VP39"/>
    <property type="match status" value="1"/>
</dbReference>
<dbReference type="PANTHER" id="PTHR18895:SF74">
    <property type="entry name" value="MTRF1L RELEASE FACTOR GLUTAMINE METHYLTRANSFERASE"/>
    <property type="match status" value="1"/>
</dbReference>
<feature type="domain" description="Methyltransferase" evidence="6">
    <location>
        <begin position="113"/>
        <end position="238"/>
    </location>
</feature>
<dbReference type="PANTHER" id="PTHR18895">
    <property type="entry name" value="HEMK METHYLTRANSFERASE"/>
    <property type="match status" value="1"/>
</dbReference>
<dbReference type="InterPro" id="IPR019874">
    <property type="entry name" value="RF_methyltr_PrmC"/>
</dbReference>
<evidence type="ECO:0000313" key="9">
    <source>
        <dbReference type="Proteomes" id="UP000016900"/>
    </source>
</evidence>
<dbReference type="Gene3D" id="1.10.8.10">
    <property type="entry name" value="DNA helicase RuvA subunit, C-terminal domain"/>
    <property type="match status" value="1"/>
</dbReference>
<feature type="binding site" evidence="5">
    <location>
        <position position="140"/>
    </location>
    <ligand>
        <name>S-adenosyl-L-methionine</name>
        <dbReference type="ChEBI" id="CHEBI:59789"/>
    </ligand>
</feature>
<dbReference type="EMBL" id="AP012554">
    <property type="protein sequence ID" value="BAO00559.1"/>
    <property type="molecule type" value="Genomic_DNA"/>
</dbReference>
<sequence length="276" mass="31000">MDIRLWKKRAVAALYNSDSAKRDVEILLSYVTGKERSWLIAFDDSILSSEQLAYLDVMLTRRIKGEPIAYLVGKREFWSLSLQVSSATIIPRPDTEIVVEQALACLPLTPSCLLDLGTGTGAIALALASERTDCQVIGCDRIADAITLARYNAKILDINNVLFQVSHWFNNICPQYFEIIVSNPPYINSQDPFLKQGDVRFEPISALVADEEGLADLREIISASPKWLNTKGWLVLEHGWQQGECVRNMMLKKGYQFINTVNDYNGNPRVTLGQMI</sequence>
<dbReference type="GO" id="GO:0102559">
    <property type="term" value="F:peptide chain release factor N(5)-glutamine methyltransferase activity"/>
    <property type="evidence" value="ECO:0007669"/>
    <property type="project" value="UniProtKB-EC"/>
</dbReference>
<dbReference type="NCBIfam" id="TIGR00536">
    <property type="entry name" value="hemK_fam"/>
    <property type="match status" value="1"/>
</dbReference>
<dbReference type="RefSeq" id="WP_022564578.1">
    <property type="nucleotide sequence ID" value="NZ_CP010907.1"/>
</dbReference>